<keyword evidence="2" id="KW-1185">Reference proteome</keyword>
<dbReference type="Proteomes" id="UP000789342">
    <property type="component" value="Unassembled WGS sequence"/>
</dbReference>
<dbReference type="EMBL" id="CAJVPV010030145">
    <property type="protein sequence ID" value="CAG8740180.1"/>
    <property type="molecule type" value="Genomic_DNA"/>
</dbReference>
<proteinExistence type="predicted"/>
<feature type="non-terminal residue" evidence="1">
    <location>
        <position position="1"/>
    </location>
</feature>
<evidence type="ECO:0000313" key="1">
    <source>
        <dbReference type="EMBL" id="CAG8740180.1"/>
    </source>
</evidence>
<accession>A0A9N9IJS6</accession>
<name>A0A9N9IJS6_9GLOM</name>
<dbReference type="AlphaFoldDB" id="A0A9N9IJS6"/>
<evidence type="ECO:0000313" key="2">
    <source>
        <dbReference type="Proteomes" id="UP000789342"/>
    </source>
</evidence>
<comment type="caution">
    <text evidence="1">The sequence shown here is derived from an EMBL/GenBank/DDBJ whole genome shotgun (WGS) entry which is preliminary data.</text>
</comment>
<reference evidence="1" key="1">
    <citation type="submission" date="2021-06" db="EMBL/GenBank/DDBJ databases">
        <authorList>
            <person name="Kallberg Y."/>
            <person name="Tangrot J."/>
            <person name="Rosling A."/>
        </authorList>
    </citation>
    <scope>NUCLEOTIDE SEQUENCE</scope>
    <source>
        <strain evidence="1">CL551</strain>
    </source>
</reference>
<sequence length="112" mass="12931">KSTRSRIRMSATLFQRQTVAHVIYMNHVKLASRINQSAEFVQIWCRSQTGRAQSVILNGWNALCQGYFSKDILFSIRGKSVRTRSAIRKESDTFHTPSSRNILINRKPFVET</sequence>
<gene>
    <name evidence="1" type="ORF">AMORRO_LOCUS14657</name>
</gene>
<organism evidence="1 2">
    <name type="scientific">Acaulospora morrowiae</name>
    <dbReference type="NCBI Taxonomy" id="94023"/>
    <lineage>
        <taxon>Eukaryota</taxon>
        <taxon>Fungi</taxon>
        <taxon>Fungi incertae sedis</taxon>
        <taxon>Mucoromycota</taxon>
        <taxon>Glomeromycotina</taxon>
        <taxon>Glomeromycetes</taxon>
        <taxon>Diversisporales</taxon>
        <taxon>Acaulosporaceae</taxon>
        <taxon>Acaulospora</taxon>
    </lineage>
</organism>
<feature type="non-terminal residue" evidence="1">
    <location>
        <position position="112"/>
    </location>
</feature>
<protein>
    <submittedName>
        <fullName evidence="1">17269_t:CDS:1</fullName>
    </submittedName>
</protein>